<comment type="caution">
    <text evidence="2">The sequence shown here is derived from an EMBL/GenBank/DDBJ whole genome shotgun (WGS) entry which is preliminary data.</text>
</comment>
<keyword evidence="3" id="KW-1185">Reference proteome</keyword>
<evidence type="ECO:0000313" key="3">
    <source>
        <dbReference type="Proteomes" id="UP001597241"/>
    </source>
</evidence>
<protein>
    <recommendedName>
        <fullName evidence="4">HEAT repeat domain-containing protein</fullName>
    </recommendedName>
</protein>
<keyword evidence="1" id="KW-0812">Transmembrane</keyword>
<evidence type="ECO:0008006" key="4">
    <source>
        <dbReference type="Google" id="ProtNLM"/>
    </source>
</evidence>
<sequence length="367" mass="42976">MFEYQNIIEYFKLLPILVKLIWVLSSVLFVILLGLIIYLKILRVHLNKNDIKQKQLQKKNEELLINYLYAGDDEFEISKDQQVIINEVKNEISDSFYRNNLISVMSKLVNDISGEMAVSIHTLFFKTGLINYSLEKLKEKKWEVIASGISELTQFEVKQAAPEIQKLIKHPNKEVRNQAQLYLVNLFQFKGLKFLDKLDYQLSEWNQIQLLEILQKFDNQDIIDISPWLNSTNISVVQFALKLSKVYNHLEAKESLLELLKHKNQDIRVQTITILCYFMDSECKPYLKANFENSSECEQIAFFKLLENVADESDEKFILKNIHHANFEIKHLALNILKSISLEQFDNVVFDNYDVDGAQIIKFINAI</sequence>
<dbReference type="Proteomes" id="UP001597241">
    <property type="component" value="Unassembled WGS sequence"/>
</dbReference>
<keyword evidence="1" id="KW-1133">Transmembrane helix</keyword>
<dbReference type="RefSeq" id="WP_386809577.1">
    <property type="nucleotide sequence ID" value="NZ_JBHTMV010000004.1"/>
</dbReference>
<dbReference type="SUPFAM" id="SSF48371">
    <property type="entry name" value="ARM repeat"/>
    <property type="match status" value="1"/>
</dbReference>
<proteinExistence type="predicted"/>
<reference evidence="3" key="1">
    <citation type="journal article" date="2019" name="Int. J. Syst. Evol. Microbiol.">
        <title>The Global Catalogue of Microorganisms (GCM) 10K type strain sequencing project: providing services to taxonomists for standard genome sequencing and annotation.</title>
        <authorList>
            <consortium name="The Broad Institute Genomics Platform"/>
            <consortium name="The Broad Institute Genome Sequencing Center for Infectious Disease"/>
            <person name="Wu L."/>
            <person name="Ma J."/>
        </authorList>
    </citation>
    <scope>NUCLEOTIDE SEQUENCE [LARGE SCALE GENOMIC DNA]</scope>
    <source>
        <strain evidence="3">CCUG 62221</strain>
    </source>
</reference>
<dbReference type="Gene3D" id="1.25.10.10">
    <property type="entry name" value="Leucine-rich Repeat Variant"/>
    <property type="match status" value="1"/>
</dbReference>
<dbReference type="EMBL" id="JBHTMV010000004">
    <property type="protein sequence ID" value="MFD1294390.1"/>
    <property type="molecule type" value="Genomic_DNA"/>
</dbReference>
<feature type="transmembrane region" description="Helical" evidence="1">
    <location>
        <begin position="20"/>
        <end position="39"/>
    </location>
</feature>
<evidence type="ECO:0000256" key="1">
    <source>
        <dbReference type="SAM" id="Phobius"/>
    </source>
</evidence>
<gene>
    <name evidence="2" type="ORF">ACFQ5N_11135</name>
</gene>
<evidence type="ECO:0000313" key="2">
    <source>
        <dbReference type="EMBL" id="MFD1294390.1"/>
    </source>
</evidence>
<organism evidence="2 3">
    <name type="scientific">Lutibacter holmesii</name>
    <dbReference type="NCBI Taxonomy" id="1137985"/>
    <lineage>
        <taxon>Bacteria</taxon>
        <taxon>Pseudomonadati</taxon>
        <taxon>Bacteroidota</taxon>
        <taxon>Flavobacteriia</taxon>
        <taxon>Flavobacteriales</taxon>
        <taxon>Flavobacteriaceae</taxon>
        <taxon>Lutibacter</taxon>
    </lineage>
</organism>
<dbReference type="InterPro" id="IPR011989">
    <property type="entry name" value="ARM-like"/>
</dbReference>
<accession>A0ABW3WQR0</accession>
<keyword evidence="1" id="KW-0472">Membrane</keyword>
<name>A0ABW3WQR0_9FLAO</name>
<dbReference type="InterPro" id="IPR016024">
    <property type="entry name" value="ARM-type_fold"/>
</dbReference>